<evidence type="ECO:0000259" key="2">
    <source>
        <dbReference type="Pfam" id="PF01855"/>
    </source>
</evidence>
<keyword evidence="1" id="KW-0560">Oxidoreductase</keyword>
<dbReference type="InterPro" id="IPR033412">
    <property type="entry name" value="PFOR_II"/>
</dbReference>
<dbReference type="SUPFAM" id="SSF52518">
    <property type="entry name" value="Thiamin diphosphate-binding fold (THDP-binding)"/>
    <property type="match status" value="1"/>
</dbReference>
<dbReference type="EMBL" id="AP025628">
    <property type="protein sequence ID" value="BDG60981.1"/>
    <property type="molecule type" value="Genomic_DNA"/>
</dbReference>
<dbReference type="Gene3D" id="3.40.50.970">
    <property type="match status" value="1"/>
</dbReference>
<dbReference type="RefSeq" id="WP_264841664.1">
    <property type="nucleotide sequence ID" value="NZ_AP025628.1"/>
</dbReference>
<sequence length="405" mass="44504">MAIATKPGKLRAKTMRMSGCTAAAYGALYADVDVVTAYPIRPYTAIMMTLAQFIADGLLDAEFIHADGEHAQLSAALGAGSAGARAYTGSSGVGVTYAYELYSPTSGARIPIQMAIADRTLDPPGDFGSEHTDALCTRDMGWIMGWACTPQEVFDKTLLGYAIGEDPRVLLPQMICQDGYFVSHIAGEVRLPDQEQVEDFLPPFKLPYALDPKKPVSHGPQIMPEQGPPLQLERQRAMEEAIPVIREKTRLFGEIFGRHYPDFVEEYMLDDADIVFVIQGAHAVTCRFAVRRLREQGVRAGMARLLWVRPFPTEDLQKALERAKVVGVVETNLGLGGPTYGGILTPEVMTALYHLPNRPLVTSFMAGLGGETIPLREFLWMAGKMLKALRTGKVEKLAHWVNFED</sequence>
<organism evidence="4 5">
    <name type="scientific">Caldinitratiruptor microaerophilus</name>
    <dbReference type="NCBI Taxonomy" id="671077"/>
    <lineage>
        <taxon>Bacteria</taxon>
        <taxon>Bacillati</taxon>
        <taxon>Bacillota</taxon>
        <taxon>Clostridia</taxon>
        <taxon>Eubacteriales</taxon>
        <taxon>Symbiobacteriaceae</taxon>
        <taxon>Caldinitratiruptor</taxon>
    </lineage>
</organism>
<dbReference type="InterPro" id="IPR054917">
    <property type="entry name" value="OxalOxredalpha"/>
</dbReference>
<accession>A0AA35G8E2</accession>
<dbReference type="InterPro" id="IPR050722">
    <property type="entry name" value="Pyruvate:ferred/Flavod_OxRd"/>
</dbReference>
<protein>
    <submittedName>
        <fullName evidence="4">Oxalate oxidoreductase subunit alpha</fullName>
    </submittedName>
</protein>
<proteinExistence type="predicted"/>
<dbReference type="AlphaFoldDB" id="A0AA35G8E2"/>
<gene>
    <name evidence="4" type="ORF">caldi_20710</name>
</gene>
<dbReference type="FunFam" id="3.40.50.970:FF:000012">
    <property type="entry name" value="Pyruvate:ferredoxin (Flavodoxin) oxidoreductase"/>
    <property type="match status" value="1"/>
</dbReference>
<evidence type="ECO:0000259" key="3">
    <source>
        <dbReference type="Pfam" id="PF17147"/>
    </source>
</evidence>
<dbReference type="PANTHER" id="PTHR32154:SF30">
    <property type="entry name" value="2-OXOACID OXIDOREDUCTASE (FERREDOXIN)"/>
    <property type="match status" value="1"/>
</dbReference>
<dbReference type="CDD" id="cd07034">
    <property type="entry name" value="TPP_PYR_PFOR_IOR-alpha_like"/>
    <property type="match status" value="1"/>
</dbReference>
<dbReference type="KEGG" id="cmic:caldi_20710"/>
<dbReference type="InterPro" id="IPR029061">
    <property type="entry name" value="THDP-binding"/>
</dbReference>
<dbReference type="GO" id="GO:0016491">
    <property type="term" value="F:oxidoreductase activity"/>
    <property type="evidence" value="ECO:0007669"/>
    <property type="project" value="UniProtKB-KW"/>
</dbReference>
<dbReference type="Pfam" id="PF01855">
    <property type="entry name" value="POR_N"/>
    <property type="match status" value="1"/>
</dbReference>
<keyword evidence="5" id="KW-1185">Reference proteome</keyword>
<name>A0AA35G8E2_9FIRM</name>
<dbReference type="InterPro" id="IPR009014">
    <property type="entry name" value="Transketo_C/PFOR_II"/>
</dbReference>
<dbReference type="Gene3D" id="3.40.50.920">
    <property type="match status" value="1"/>
</dbReference>
<reference evidence="4" key="1">
    <citation type="submission" date="2022-03" db="EMBL/GenBank/DDBJ databases">
        <title>Complete genome sequence of Caldinitratiruptor microaerophilus.</title>
        <authorList>
            <person name="Mukaiyama R."/>
            <person name="Nishiyama T."/>
            <person name="Ueda K."/>
        </authorList>
    </citation>
    <scope>NUCLEOTIDE SEQUENCE</scope>
    <source>
        <strain evidence="4">JCM 16183</strain>
    </source>
</reference>
<dbReference type="Proteomes" id="UP001163687">
    <property type="component" value="Chromosome"/>
</dbReference>
<dbReference type="PANTHER" id="PTHR32154">
    <property type="entry name" value="PYRUVATE-FLAVODOXIN OXIDOREDUCTASE-RELATED"/>
    <property type="match status" value="1"/>
</dbReference>
<evidence type="ECO:0000313" key="4">
    <source>
        <dbReference type="EMBL" id="BDG60981.1"/>
    </source>
</evidence>
<evidence type="ECO:0000256" key="1">
    <source>
        <dbReference type="ARBA" id="ARBA00023002"/>
    </source>
</evidence>
<dbReference type="SUPFAM" id="SSF52922">
    <property type="entry name" value="TK C-terminal domain-like"/>
    <property type="match status" value="1"/>
</dbReference>
<dbReference type="NCBIfam" id="NF045791">
    <property type="entry name" value="OxalOxredalpha"/>
    <property type="match status" value="1"/>
</dbReference>
<dbReference type="Pfam" id="PF17147">
    <property type="entry name" value="PFOR_II"/>
    <property type="match status" value="1"/>
</dbReference>
<feature type="domain" description="Pyruvate:ferredoxin oxidoreductase core" evidence="3">
    <location>
        <begin position="272"/>
        <end position="377"/>
    </location>
</feature>
<dbReference type="InterPro" id="IPR002880">
    <property type="entry name" value="Pyrv_Fd/Flavodoxin_OxRdtase_N"/>
</dbReference>
<feature type="domain" description="Pyruvate flavodoxin/ferredoxin oxidoreductase pyrimidine binding" evidence="2">
    <location>
        <begin position="26"/>
        <end position="244"/>
    </location>
</feature>
<dbReference type="GO" id="GO:0006979">
    <property type="term" value="P:response to oxidative stress"/>
    <property type="evidence" value="ECO:0007669"/>
    <property type="project" value="TreeGrafter"/>
</dbReference>
<evidence type="ECO:0000313" key="5">
    <source>
        <dbReference type="Proteomes" id="UP001163687"/>
    </source>
</evidence>